<reference evidence="3 4" key="1">
    <citation type="journal article" date="2014" name="Nat. Genet.">
        <title>Genome and transcriptome of the porcine whipworm Trichuris suis.</title>
        <authorList>
            <person name="Jex A.R."/>
            <person name="Nejsum P."/>
            <person name="Schwarz E.M."/>
            <person name="Hu L."/>
            <person name="Young N.D."/>
            <person name="Hall R.S."/>
            <person name="Korhonen P.K."/>
            <person name="Liao S."/>
            <person name="Thamsborg S."/>
            <person name="Xia J."/>
            <person name="Xu P."/>
            <person name="Wang S."/>
            <person name="Scheerlinck J.P."/>
            <person name="Hofmann A."/>
            <person name="Sternberg P.W."/>
            <person name="Wang J."/>
            <person name="Gasser R.B."/>
        </authorList>
    </citation>
    <scope>NUCLEOTIDE SEQUENCE [LARGE SCALE GENOMIC DNA]</scope>
    <source>
        <strain evidence="3">DCEP-RM93F</strain>
        <strain evidence="2">DCEP-RM93M</strain>
    </source>
</reference>
<protein>
    <recommendedName>
        <fullName evidence="5">GIY-YIG domain-containing protein</fullName>
    </recommendedName>
</protein>
<dbReference type="AlphaFoldDB" id="A0A085N5Q8"/>
<dbReference type="EMBL" id="KL367550">
    <property type="protein sequence ID" value="KFD64804.1"/>
    <property type="molecule type" value="Genomic_DNA"/>
</dbReference>
<sequence>MTHKNNFLQQRYPAALISSAITHATAKPEEHVPRPTVPLLILPYYKGLGEKIKRMGRTIGFQVYFKSAASLRSVVRIRLRLNENPGVIYEIMCTCSASYIGVTGNTLSHRYEQHLSCLNRYKDSLNDQRDWEQKDEDDHGNSSQMRRWMKQSRRPQ</sequence>
<evidence type="ECO:0008006" key="5">
    <source>
        <dbReference type="Google" id="ProtNLM"/>
    </source>
</evidence>
<organism evidence="3">
    <name type="scientific">Trichuris suis</name>
    <name type="common">pig whipworm</name>
    <dbReference type="NCBI Taxonomy" id="68888"/>
    <lineage>
        <taxon>Eukaryota</taxon>
        <taxon>Metazoa</taxon>
        <taxon>Ecdysozoa</taxon>
        <taxon>Nematoda</taxon>
        <taxon>Enoplea</taxon>
        <taxon>Dorylaimia</taxon>
        <taxon>Trichinellida</taxon>
        <taxon>Trichuridae</taxon>
        <taxon>Trichuris</taxon>
    </lineage>
</organism>
<keyword evidence="4" id="KW-1185">Reference proteome</keyword>
<feature type="region of interest" description="Disordered" evidence="1">
    <location>
        <begin position="129"/>
        <end position="156"/>
    </location>
</feature>
<dbReference type="Proteomes" id="UP000030758">
    <property type="component" value="Unassembled WGS sequence"/>
</dbReference>
<evidence type="ECO:0000313" key="2">
    <source>
        <dbReference type="EMBL" id="KFD56744.1"/>
    </source>
</evidence>
<proteinExistence type="predicted"/>
<dbReference type="Proteomes" id="UP000030764">
    <property type="component" value="Unassembled WGS sequence"/>
</dbReference>
<feature type="compositionally biased region" description="Basic and acidic residues" evidence="1">
    <location>
        <begin position="129"/>
        <end position="140"/>
    </location>
</feature>
<name>A0A085N5Q8_9BILA</name>
<evidence type="ECO:0000313" key="4">
    <source>
        <dbReference type="Proteomes" id="UP000030764"/>
    </source>
</evidence>
<evidence type="ECO:0000256" key="1">
    <source>
        <dbReference type="SAM" id="MobiDB-lite"/>
    </source>
</evidence>
<dbReference type="EMBL" id="KL363192">
    <property type="protein sequence ID" value="KFD56744.1"/>
    <property type="molecule type" value="Genomic_DNA"/>
</dbReference>
<feature type="compositionally biased region" description="Basic residues" evidence="1">
    <location>
        <begin position="147"/>
        <end position="156"/>
    </location>
</feature>
<gene>
    <name evidence="2" type="ORF">M513_02421</name>
    <name evidence="3" type="ORF">M514_02421</name>
</gene>
<accession>A0A085N5Q8</accession>
<evidence type="ECO:0000313" key="3">
    <source>
        <dbReference type="EMBL" id="KFD64804.1"/>
    </source>
</evidence>